<proteinExistence type="predicted"/>
<gene>
    <name evidence="1" type="ORF">I532_03715</name>
</gene>
<dbReference type="Proteomes" id="UP000012081">
    <property type="component" value="Unassembled WGS sequence"/>
</dbReference>
<accession>M8E608</accession>
<evidence type="ECO:0000313" key="1">
    <source>
        <dbReference type="EMBL" id="EMT54681.1"/>
    </source>
</evidence>
<sequence>MELPHVRYEAFRLESVKANGYGEVLVDQKTLKVPSIRSHERVWLKYWWNKVDVLNDSYEVLISLPRGYIDEPIPIDLQTLLESLYNKPKALDYSSVLLYFPARQKLFFNLWKGKVAKQESAGSFEC</sequence>
<dbReference type="AlphaFoldDB" id="M8E608"/>
<comment type="caution">
    <text evidence="1">The sequence shown here is derived from an EMBL/GenBank/DDBJ whole genome shotgun (WGS) entry which is preliminary data.</text>
</comment>
<evidence type="ECO:0000313" key="2">
    <source>
        <dbReference type="Proteomes" id="UP000012081"/>
    </source>
</evidence>
<dbReference type="STRING" id="1300222.I532_03715"/>
<keyword evidence="2" id="KW-1185">Reference proteome</keyword>
<protein>
    <submittedName>
        <fullName evidence="1">Integrase catalytic subunit</fullName>
    </submittedName>
</protein>
<reference evidence="1 2" key="1">
    <citation type="submission" date="2013-03" db="EMBL/GenBank/DDBJ databases">
        <title>Assembly of a new bacterial strain Brevibacillus borstelensis AK1.</title>
        <authorList>
            <person name="Rajan I."/>
            <person name="PoliReddy D."/>
            <person name="Sugumar T."/>
            <person name="Rathinam K."/>
            <person name="Alqarawi S."/>
            <person name="Khalil A.B."/>
            <person name="Sivakumar N."/>
        </authorList>
    </citation>
    <scope>NUCLEOTIDE SEQUENCE [LARGE SCALE GENOMIC DNA]</scope>
    <source>
        <strain evidence="1 2">AK1</strain>
    </source>
</reference>
<name>M8E608_9BACL</name>
<organism evidence="1 2">
    <name type="scientific">Brevibacillus borstelensis AK1</name>
    <dbReference type="NCBI Taxonomy" id="1300222"/>
    <lineage>
        <taxon>Bacteria</taxon>
        <taxon>Bacillati</taxon>
        <taxon>Bacillota</taxon>
        <taxon>Bacilli</taxon>
        <taxon>Bacillales</taxon>
        <taxon>Paenibacillaceae</taxon>
        <taxon>Brevibacillus</taxon>
    </lineage>
</organism>
<dbReference type="EMBL" id="APBN01000001">
    <property type="protein sequence ID" value="EMT54681.1"/>
    <property type="molecule type" value="Genomic_DNA"/>
</dbReference>